<dbReference type="Proteomes" id="UP000286931">
    <property type="component" value="Unassembled WGS sequence"/>
</dbReference>
<name>A0A401YK35_9ACTN</name>
<dbReference type="InterPro" id="IPR005471">
    <property type="entry name" value="Tscrpt_reg_IclR_N"/>
</dbReference>
<sequence length="384" mass="40494">MGGSAGDLVRLVAKGHGRSRAELARLSGMAPSSVSLRVEELIEAGLLREDGEGASRGGRRPRQLRLHENAGVVVAVDVGTHHVRMAVLDLAGRVLLEHELPGEIAEGPERVIERLLDNLRMTLRQAEVEHLPLLGVGIGMPGPVDPGAAKVVAPSRMPGWNDFPIGRRMSELLGVRVVVENDANLMAVGEHRYGWPDRDNLMAVKAGTGIGCGIIVSGRLHRGRGAAGDISHVPVHVPEPVTCSCGHSDCLEAHASGAALRRILRAQGIEVSSSRHLVDLVNDGVPEATTLVRNAGRLAGQVLVPLVNFFNPDVLVLGGGLSAAEPFVAAVRGAIYERCLPLATRDLEIATAVTGRDACMLGAGSLVLDEVLASEWVDDTLAAR</sequence>
<organism evidence="3 4">
    <name type="scientific">Embleya hyalina</name>
    <dbReference type="NCBI Taxonomy" id="516124"/>
    <lineage>
        <taxon>Bacteria</taxon>
        <taxon>Bacillati</taxon>
        <taxon>Actinomycetota</taxon>
        <taxon>Actinomycetes</taxon>
        <taxon>Kitasatosporales</taxon>
        <taxon>Streptomycetaceae</taxon>
        <taxon>Embleya</taxon>
    </lineage>
</organism>
<protein>
    <submittedName>
        <fullName evidence="3">Transcriptional regulator</fullName>
    </submittedName>
</protein>
<comment type="caution">
    <text evidence="3">The sequence shown here is derived from an EMBL/GenBank/DDBJ whole genome shotgun (WGS) entry which is preliminary data.</text>
</comment>
<comment type="similarity">
    <text evidence="1">Belongs to the ROK (NagC/XylR) family.</text>
</comment>
<evidence type="ECO:0000313" key="4">
    <source>
        <dbReference type="Proteomes" id="UP000286931"/>
    </source>
</evidence>
<gene>
    <name evidence="3" type="ORF">EHYA_02632</name>
</gene>
<dbReference type="InterPro" id="IPR036390">
    <property type="entry name" value="WH_DNA-bd_sf"/>
</dbReference>
<keyword evidence="4" id="KW-1185">Reference proteome</keyword>
<dbReference type="PANTHER" id="PTHR18964">
    <property type="entry name" value="ROK (REPRESSOR, ORF, KINASE) FAMILY"/>
    <property type="match status" value="1"/>
</dbReference>
<dbReference type="AlphaFoldDB" id="A0A401YK35"/>
<dbReference type="Pfam" id="PF00480">
    <property type="entry name" value="ROK"/>
    <property type="match status" value="1"/>
</dbReference>
<dbReference type="PANTHER" id="PTHR18964:SF173">
    <property type="entry name" value="GLUCOKINASE"/>
    <property type="match status" value="1"/>
</dbReference>
<evidence type="ECO:0000256" key="1">
    <source>
        <dbReference type="ARBA" id="ARBA00006479"/>
    </source>
</evidence>
<dbReference type="Gene3D" id="3.30.420.40">
    <property type="match status" value="2"/>
</dbReference>
<dbReference type="Pfam" id="PF09339">
    <property type="entry name" value="HTH_IclR"/>
    <property type="match status" value="1"/>
</dbReference>
<evidence type="ECO:0000259" key="2">
    <source>
        <dbReference type="Pfam" id="PF09339"/>
    </source>
</evidence>
<accession>A0A401YK35</accession>
<dbReference type="InterPro" id="IPR036388">
    <property type="entry name" value="WH-like_DNA-bd_sf"/>
</dbReference>
<dbReference type="Gene3D" id="1.10.10.10">
    <property type="entry name" value="Winged helix-like DNA-binding domain superfamily/Winged helix DNA-binding domain"/>
    <property type="match status" value="1"/>
</dbReference>
<dbReference type="SUPFAM" id="SSF53067">
    <property type="entry name" value="Actin-like ATPase domain"/>
    <property type="match status" value="1"/>
</dbReference>
<reference evidence="3 4" key="1">
    <citation type="submission" date="2018-12" db="EMBL/GenBank/DDBJ databases">
        <title>Draft genome sequence of Embleya hyalina NBRC 13850T.</title>
        <authorList>
            <person name="Komaki H."/>
            <person name="Hosoyama A."/>
            <person name="Kimura A."/>
            <person name="Ichikawa N."/>
            <person name="Tamura T."/>
        </authorList>
    </citation>
    <scope>NUCLEOTIDE SEQUENCE [LARGE SCALE GENOMIC DNA]</scope>
    <source>
        <strain evidence="3 4">NBRC 13850</strain>
    </source>
</reference>
<dbReference type="EMBL" id="BIFH01000016">
    <property type="protein sequence ID" value="GCD94963.1"/>
    <property type="molecule type" value="Genomic_DNA"/>
</dbReference>
<evidence type="ECO:0000313" key="3">
    <source>
        <dbReference type="EMBL" id="GCD94963.1"/>
    </source>
</evidence>
<dbReference type="InterPro" id="IPR043129">
    <property type="entry name" value="ATPase_NBD"/>
</dbReference>
<feature type="domain" description="HTH iclR-type" evidence="2">
    <location>
        <begin position="7"/>
        <end position="51"/>
    </location>
</feature>
<dbReference type="RefSeq" id="WP_246126624.1">
    <property type="nucleotide sequence ID" value="NZ_BIFH01000016.1"/>
</dbReference>
<dbReference type="SUPFAM" id="SSF46785">
    <property type="entry name" value="Winged helix' DNA-binding domain"/>
    <property type="match status" value="1"/>
</dbReference>
<proteinExistence type="inferred from homology"/>
<dbReference type="InterPro" id="IPR000600">
    <property type="entry name" value="ROK"/>
</dbReference>